<proteinExistence type="predicted"/>
<name>A0A0F9HIN1_9ZZZZ</name>
<accession>A0A0F9HIN1</accession>
<dbReference type="NCBIfam" id="TIGR04183">
    <property type="entry name" value="Por_Secre_tail"/>
    <property type="match status" value="1"/>
</dbReference>
<comment type="caution">
    <text evidence="2">The sequence shown here is derived from an EMBL/GenBank/DDBJ whole genome shotgun (WGS) entry which is preliminary data.</text>
</comment>
<dbReference type="EMBL" id="LAZR01016786">
    <property type="protein sequence ID" value="KKM03022.1"/>
    <property type="molecule type" value="Genomic_DNA"/>
</dbReference>
<dbReference type="Gene3D" id="3.20.20.80">
    <property type="entry name" value="Glycosidases"/>
    <property type="match status" value="1"/>
</dbReference>
<dbReference type="Pfam" id="PF18962">
    <property type="entry name" value="Por_Secre_tail"/>
    <property type="match status" value="1"/>
</dbReference>
<dbReference type="AlphaFoldDB" id="A0A0F9HIN1"/>
<reference evidence="2" key="1">
    <citation type="journal article" date="2015" name="Nature">
        <title>Complex archaea that bridge the gap between prokaryotes and eukaryotes.</title>
        <authorList>
            <person name="Spang A."/>
            <person name="Saw J.H."/>
            <person name="Jorgensen S.L."/>
            <person name="Zaremba-Niedzwiedzka K."/>
            <person name="Martijn J."/>
            <person name="Lind A.E."/>
            <person name="van Eijk R."/>
            <person name="Schleper C."/>
            <person name="Guy L."/>
            <person name="Ettema T.J."/>
        </authorList>
    </citation>
    <scope>NUCLEOTIDE SEQUENCE</scope>
</reference>
<feature type="non-terminal residue" evidence="2">
    <location>
        <position position="1"/>
    </location>
</feature>
<evidence type="ECO:0000313" key="2">
    <source>
        <dbReference type="EMBL" id="KKM03022.1"/>
    </source>
</evidence>
<evidence type="ECO:0000259" key="1">
    <source>
        <dbReference type="Pfam" id="PF18962"/>
    </source>
</evidence>
<organism evidence="2">
    <name type="scientific">marine sediment metagenome</name>
    <dbReference type="NCBI Taxonomy" id="412755"/>
    <lineage>
        <taxon>unclassified sequences</taxon>
        <taxon>metagenomes</taxon>
        <taxon>ecological metagenomes</taxon>
    </lineage>
</organism>
<dbReference type="InterPro" id="IPR026444">
    <property type="entry name" value="Secre_tail"/>
</dbReference>
<sequence>LVAIWGFSVRDEFPESDLQILLDFFNSESTAEKYRASVMLGVDHDFHQRSNWLDEMAQADVISPWAVGRFGNDEGQQNFMNKHVLPGQDWCDQNNVDFLPVTWPGFSWHNLKGDTKNKRPRRGGDFFWTQANRVISGNAKSVYIAMFDEVDEATAMFKLAENDDQTPDQGYWLALDADGYDLPSDWYLRCAKLATEIVRGNTDNRTSLGTPPDGIDEFHASPIAARCGANNGSLILEYPLNDTDSLYEFSIDNGVTYPYSSPQGTTGITVDGLAPGVYNVWVRNEDDSHPVDLGPFTIFDAEPFASVSARDVICTETGNIVFLINDLPYAGEVQISIDSGINYIYTSTPGIWKDTISGLPTGDYPVWIRYEDETCPVELAKVTISTSVDSIEVIPMLDGIQISDHSDTLYTCPGSSLILFCFPATSDLVWSITGPNGFSSNSRNLLISNSLTTEMFGNYEISYSSPTGCELYKTFVLLEDSKCEPNSVSYNSQEQPFEFYPNPVNSILYLKGLSGETQVEIYNMLGQKSYSCTVTGSVSEIDLSELPDALYHLKIKNENYMISNTLIKQ</sequence>
<gene>
    <name evidence="2" type="ORF">LCGC14_1778610</name>
</gene>
<feature type="domain" description="Secretion system C-terminal sorting" evidence="1">
    <location>
        <begin position="500"/>
        <end position="565"/>
    </location>
</feature>
<protein>
    <recommendedName>
        <fullName evidence="1">Secretion system C-terminal sorting domain-containing protein</fullName>
    </recommendedName>
</protein>